<dbReference type="EMBL" id="JAIWYP010000009">
    <property type="protein sequence ID" value="KAH3774911.1"/>
    <property type="molecule type" value="Genomic_DNA"/>
</dbReference>
<reference evidence="2" key="1">
    <citation type="journal article" date="2019" name="bioRxiv">
        <title>The Genome of the Zebra Mussel, Dreissena polymorpha: A Resource for Invasive Species Research.</title>
        <authorList>
            <person name="McCartney M.A."/>
            <person name="Auch B."/>
            <person name="Kono T."/>
            <person name="Mallez S."/>
            <person name="Zhang Y."/>
            <person name="Obille A."/>
            <person name="Becker A."/>
            <person name="Abrahante J.E."/>
            <person name="Garbe J."/>
            <person name="Badalamenti J.P."/>
            <person name="Herman A."/>
            <person name="Mangelson H."/>
            <person name="Liachko I."/>
            <person name="Sullivan S."/>
            <person name="Sone E.D."/>
            <person name="Koren S."/>
            <person name="Silverstein K.A.T."/>
            <person name="Beckman K.B."/>
            <person name="Gohl D.M."/>
        </authorList>
    </citation>
    <scope>NUCLEOTIDE SEQUENCE</scope>
    <source>
        <strain evidence="2">Duluth1</strain>
        <tissue evidence="2">Whole animal</tissue>
    </source>
</reference>
<name>A0A9D4E9U6_DREPO</name>
<sequence>MYSTSGLNVTSLLEVEETAEADDLSAPKPVSDKTAEDDLDLNEEKNDIDQLFAKGDFCFLLLAEVQCMVYIH</sequence>
<comment type="caution">
    <text evidence="2">The sequence shown here is derived from an EMBL/GenBank/DDBJ whole genome shotgun (WGS) entry which is preliminary data.</text>
</comment>
<feature type="compositionally biased region" description="Basic and acidic residues" evidence="1">
    <location>
        <begin position="30"/>
        <end position="39"/>
    </location>
</feature>
<dbReference type="Proteomes" id="UP000828390">
    <property type="component" value="Unassembled WGS sequence"/>
</dbReference>
<evidence type="ECO:0000256" key="1">
    <source>
        <dbReference type="SAM" id="MobiDB-lite"/>
    </source>
</evidence>
<gene>
    <name evidence="2" type="ORF">DPMN_176305</name>
</gene>
<proteinExistence type="predicted"/>
<reference evidence="2" key="2">
    <citation type="submission" date="2020-11" db="EMBL/GenBank/DDBJ databases">
        <authorList>
            <person name="McCartney M.A."/>
            <person name="Auch B."/>
            <person name="Kono T."/>
            <person name="Mallez S."/>
            <person name="Becker A."/>
            <person name="Gohl D.M."/>
            <person name="Silverstein K.A.T."/>
            <person name="Koren S."/>
            <person name="Bechman K.B."/>
            <person name="Herman A."/>
            <person name="Abrahante J.E."/>
            <person name="Garbe J."/>
        </authorList>
    </citation>
    <scope>NUCLEOTIDE SEQUENCE</scope>
    <source>
        <strain evidence="2">Duluth1</strain>
        <tissue evidence="2">Whole animal</tissue>
    </source>
</reference>
<feature type="region of interest" description="Disordered" evidence="1">
    <location>
        <begin position="18"/>
        <end position="39"/>
    </location>
</feature>
<protein>
    <submittedName>
        <fullName evidence="2">Uncharacterized protein</fullName>
    </submittedName>
</protein>
<evidence type="ECO:0000313" key="2">
    <source>
        <dbReference type="EMBL" id="KAH3774911.1"/>
    </source>
</evidence>
<keyword evidence="3" id="KW-1185">Reference proteome</keyword>
<evidence type="ECO:0000313" key="3">
    <source>
        <dbReference type="Proteomes" id="UP000828390"/>
    </source>
</evidence>
<accession>A0A9D4E9U6</accession>
<organism evidence="2 3">
    <name type="scientific">Dreissena polymorpha</name>
    <name type="common">Zebra mussel</name>
    <name type="synonym">Mytilus polymorpha</name>
    <dbReference type="NCBI Taxonomy" id="45954"/>
    <lineage>
        <taxon>Eukaryota</taxon>
        <taxon>Metazoa</taxon>
        <taxon>Spiralia</taxon>
        <taxon>Lophotrochozoa</taxon>
        <taxon>Mollusca</taxon>
        <taxon>Bivalvia</taxon>
        <taxon>Autobranchia</taxon>
        <taxon>Heteroconchia</taxon>
        <taxon>Euheterodonta</taxon>
        <taxon>Imparidentia</taxon>
        <taxon>Neoheterodontei</taxon>
        <taxon>Myida</taxon>
        <taxon>Dreissenoidea</taxon>
        <taxon>Dreissenidae</taxon>
        <taxon>Dreissena</taxon>
    </lineage>
</organism>
<dbReference type="AlphaFoldDB" id="A0A9D4E9U6"/>